<sequence>MRHTRILARVGAALALVVPLCAGAVAAWAAAGETIFTEHFSSPVGGLPPGWTGSGKIVTDTGYGEPRSLRIDDTSATSYPGARSKLIAVKPESFYDLTLYTHTDHAGDGGVIRVIVEQFATTPSQAVGDRIGLRWLDIPVTRTWRLNTLNFTTAGRAASIRIGLYPAYVGVEHQGRAWFDELTVTTAASATDPLLDATGDPVTVSSVVNDPQPMSPGIFWNRMPEAPADAAVSERSLWSYPLLRRHFLALNLAMPRVVRAAHDTMEANALTTSKYVQAPKTGDVITPEAQRVVAKDIRYRPIVSPHPYNTGKYTPVYYPRRTQDYLADDVEESLLPVMTLTGDAAFTARAGELVAFLRYSQWTADGDNDFNRLEYPAEFTATPAYRGGWDSMFNWRWLDAYGYTWKLHEPDHHVNADVAKAMVRAFELTGDRTGLDAATEFVTHQIPRYGWHTGLWQGKRYYWTEYNPSGGTNPKLDATDNVQALVARAAAMVGHHRQDRRMLEYARGLLWYCVREWVSDGRWYYDGAENPMNQRAAISHDMAVLIPLLDTAAYLLKAGVGLDDALPTLTRAYEYYQEARVHEVGKSPFRAAPFNRIHDGQGAKLAPEWDGQAWKVTAFFTANRAGTGLTVADVPPALSPAGSLPGTFPVTVTKLIPPQSTTGEWTAEEHTFTATPDQLRAGVATGLSIQPGDLFRLSYRVPGEPGAWTSMPTAAFGFRLGNETRTVRTTVPSPAFPTVATADTYISLASRLSLPGQASLAIG</sequence>
<feature type="signal peptide" evidence="1">
    <location>
        <begin position="1"/>
        <end position="29"/>
    </location>
</feature>
<reference evidence="2 3" key="1">
    <citation type="submission" date="2019-05" db="EMBL/GenBank/DDBJ databases">
        <title>Draft genome sequence of Nonomuraea turkmeniaca DSM 43926.</title>
        <authorList>
            <person name="Saricaoglu S."/>
            <person name="Isik K."/>
        </authorList>
    </citation>
    <scope>NUCLEOTIDE SEQUENCE [LARGE SCALE GENOMIC DNA]</scope>
    <source>
        <strain evidence="2 3">DSM 43926</strain>
    </source>
</reference>
<keyword evidence="3" id="KW-1185">Reference proteome</keyword>
<dbReference type="RefSeq" id="WP_138664435.1">
    <property type="nucleotide sequence ID" value="NZ_VCKY01000005.1"/>
</dbReference>
<organism evidence="2 3">
    <name type="scientific">Nonomuraea turkmeniaca</name>
    <dbReference type="NCBI Taxonomy" id="103838"/>
    <lineage>
        <taxon>Bacteria</taxon>
        <taxon>Bacillati</taxon>
        <taxon>Actinomycetota</taxon>
        <taxon>Actinomycetes</taxon>
        <taxon>Streptosporangiales</taxon>
        <taxon>Streptosporangiaceae</taxon>
        <taxon>Nonomuraea</taxon>
    </lineage>
</organism>
<evidence type="ECO:0000313" key="3">
    <source>
        <dbReference type="Proteomes" id="UP000309128"/>
    </source>
</evidence>
<dbReference type="AlphaFoldDB" id="A0A5S4GFR5"/>
<feature type="chain" id="PRO_5024315343" evidence="1">
    <location>
        <begin position="30"/>
        <end position="763"/>
    </location>
</feature>
<keyword evidence="1" id="KW-0732">Signal</keyword>
<dbReference type="Proteomes" id="UP000309128">
    <property type="component" value="Unassembled WGS sequence"/>
</dbReference>
<dbReference type="EMBL" id="VCKY01000005">
    <property type="protein sequence ID" value="TMR25010.1"/>
    <property type="molecule type" value="Genomic_DNA"/>
</dbReference>
<accession>A0A5S4GFR5</accession>
<dbReference type="Gene3D" id="2.60.120.260">
    <property type="entry name" value="Galactose-binding domain-like"/>
    <property type="match status" value="1"/>
</dbReference>
<name>A0A5S4GFR5_9ACTN</name>
<proteinExistence type="predicted"/>
<dbReference type="OrthoDB" id="4739604at2"/>
<comment type="caution">
    <text evidence="2">The sequence shown here is derived from an EMBL/GenBank/DDBJ whole genome shotgun (WGS) entry which is preliminary data.</text>
</comment>
<evidence type="ECO:0000256" key="1">
    <source>
        <dbReference type="SAM" id="SignalP"/>
    </source>
</evidence>
<gene>
    <name evidence="2" type="ORF">ETD86_02520</name>
</gene>
<evidence type="ECO:0000313" key="2">
    <source>
        <dbReference type="EMBL" id="TMR25010.1"/>
    </source>
</evidence>
<protein>
    <submittedName>
        <fullName evidence="2">Uncharacterized protein</fullName>
    </submittedName>
</protein>